<dbReference type="AlphaFoldDB" id="A0A1X7SYU0"/>
<dbReference type="EnsemblMetazoa" id="Aqu2.1.07090_001">
    <property type="protein sequence ID" value="Aqu2.1.07090_001"/>
    <property type="gene ID" value="Aqu2.1.07090"/>
</dbReference>
<dbReference type="InterPro" id="IPR052055">
    <property type="entry name" value="Hepadnavirus_pol/RT"/>
</dbReference>
<evidence type="ECO:0008006" key="2">
    <source>
        <dbReference type="Google" id="ProtNLM"/>
    </source>
</evidence>
<dbReference type="PANTHER" id="PTHR33050:SF7">
    <property type="entry name" value="RIBONUCLEASE H"/>
    <property type="match status" value="1"/>
</dbReference>
<accession>A0A1X7SYU0</accession>
<dbReference type="InterPro" id="IPR043502">
    <property type="entry name" value="DNA/RNA_pol_sf"/>
</dbReference>
<dbReference type="SUPFAM" id="SSF56672">
    <property type="entry name" value="DNA/RNA polymerases"/>
    <property type="match status" value="1"/>
</dbReference>
<sequence>MPIHPGDHHSLGIAWQGDTYIDCCLPFGLRTAPKIFSAISDALAGIFGCFGPVCEVHYFDDFLFLEPAGASEVVRYIFHWPRTRVWDHQPV</sequence>
<organism evidence="1">
    <name type="scientific">Amphimedon queenslandica</name>
    <name type="common">Sponge</name>
    <dbReference type="NCBI Taxonomy" id="400682"/>
    <lineage>
        <taxon>Eukaryota</taxon>
        <taxon>Metazoa</taxon>
        <taxon>Porifera</taxon>
        <taxon>Demospongiae</taxon>
        <taxon>Heteroscleromorpha</taxon>
        <taxon>Haplosclerida</taxon>
        <taxon>Niphatidae</taxon>
        <taxon>Amphimedon</taxon>
    </lineage>
</organism>
<name>A0A1X7SYU0_AMPQE</name>
<protein>
    <recommendedName>
        <fullName evidence="2">Reverse transcriptase domain-containing protein</fullName>
    </recommendedName>
</protein>
<dbReference type="PANTHER" id="PTHR33050">
    <property type="entry name" value="REVERSE TRANSCRIPTASE DOMAIN-CONTAINING PROTEIN"/>
    <property type="match status" value="1"/>
</dbReference>
<evidence type="ECO:0000313" key="1">
    <source>
        <dbReference type="EnsemblMetazoa" id="Aqu2.1.07090_001"/>
    </source>
</evidence>
<dbReference type="InParanoid" id="A0A1X7SYU0"/>
<reference evidence="1" key="1">
    <citation type="submission" date="2017-05" db="UniProtKB">
        <authorList>
            <consortium name="EnsemblMetazoa"/>
        </authorList>
    </citation>
    <scope>IDENTIFICATION</scope>
</reference>
<proteinExistence type="predicted"/>